<dbReference type="Pfam" id="PF00072">
    <property type="entry name" value="Response_reg"/>
    <property type="match status" value="1"/>
</dbReference>
<dbReference type="GO" id="GO:0006935">
    <property type="term" value="P:chemotaxis"/>
    <property type="evidence" value="ECO:0007669"/>
    <property type="project" value="UniProtKB-UniRule"/>
</dbReference>
<sequence>MPLGRKIRTLIVDDSAMVRKILSMGLSQDPEIEVVGTAADPRVAMQYLVKDKPDVITLDLEMPNMDGLTFLRGLMSKSPIPTVVISSQTQRSAQATVDALAAGAVDVIAKPKMELGGGLNTMMESIAQRVKVAARAQVGQAPAKAPFGQGGMPQRVAPAVTQRSLPPVAAAAAGDIPTWMIAIGASTGGVQALTHVLEAMPVSTPPIVIVQHMPEGFTASFANRLDQTCALRVREAKDGDVLENGLVLIAPGGPRHMKIQPKGNRFVVELVEGPEVCFSRPAVDVLFKSVAQHAKGRVSSAILTGMGRDGAEGQLAIRLSGGRTVAQDEASCVVFGMPHAAAEVGAPEKLVPLSEMPSWLLNSCPKAGARSGLESYRV</sequence>
<feature type="modified residue" description="4-aspartylphosphate" evidence="5 7">
    <location>
        <position position="59"/>
    </location>
</feature>
<evidence type="ECO:0000259" key="9">
    <source>
        <dbReference type="PROSITE" id="PS50122"/>
    </source>
</evidence>
<dbReference type="GO" id="GO:0050568">
    <property type="term" value="F:protein-glutamine glutaminase activity"/>
    <property type="evidence" value="ECO:0007669"/>
    <property type="project" value="UniProtKB-UniRule"/>
</dbReference>
<accession>A0A0N7LXD4</accession>
<feature type="active site" evidence="5 6">
    <location>
        <position position="186"/>
    </location>
</feature>
<dbReference type="OrthoDB" id="9793421at2"/>
<keyword evidence="5 7" id="KW-0597">Phosphoprotein</keyword>
<comment type="function">
    <text evidence="5">Involved in chemotaxis. Part of a chemotaxis signal transduction system that modulates chemotaxis in response to various stimuli. Catalyzes the demethylation of specific methylglutamate residues introduced into the chemoreceptors (methyl-accepting chemotaxis proteins or MCP) by CheR. Also mediates the irreversible deamidation of specific glutamine residues to glutamic acid.</text>
</comment>
<dbReference type="PANTHER" id="PTHR42872:SF6">
    <property type="entry name" value="PROTEIN-GLUTAMATE METHYLESTERASE_PROTEIN-GLUTAMINE GLUTAMINASE"/>
    <property type="match status" value="1"/>
</dbReference>
<keyword evidence="3 5" id="KW-0378">Hydrolase</keyword>
<dbReference type="InterPro" id="IPR000673">
    <property type="entry name" value="Sig_transdc_resp-reg_Me-estase"/>
</dbReference>
<reference evidence="10 12" key="2">
    <citation type="submission" date="2015-09" db="EMBL/GenBank/DDBJ databases">
        <authorList>
            <person name="Rodrigo-Torres L."/>
            <person name="Arahal D.R."/>
        </authorList>
    </citation>
    <scope>NUCLEOTIDE SEQUENCE [LARGE SCALE GENOMIC DNA]</scope>
    <source>
        <strain evidence="10 12">CECT 5118</strain>
    </source>
</reference>
<keyword evidence="12" id="KW-1185">Reference proteome</keyword>
<evidence type="ECO:0000256" key="1">
    <source>
        <dbReference type="ARBA" id="ARBA00022490"/>
    </source>
</evidence>
<dbReference type="GO" id="GO:0005737">
    <property type="term" value="C:cytoplasm"/>
    <property type="evidence" value="ECO:0007669"/>
    <property type="project" value="UniProtKB-SubCell"/>
</dbReference>
<feature type="active site" evidence="5 6">
    <location>
        <position position="309"/>
    </location>
</feature>
<reference evidence="11 13" key="1">
    <citation type="submission" date="2015-09" db="EMBL/GenBank/DDBJ databases">
        <authorList>
            <consortium name="Swine Surveillance"/>
        </authorList>
    </citation>
    <scope>NUCLEOTIDE SEQUENCE [LARGE SCALE GENOMIC DNA]</scope>
    <source>
        <strain evidence="11 13">5120</strain>
    </source>
</reference>
<dbReference type="GO" id="GO:0000156">
    <property type="term" value="F:phosphorelay response regulator activity"/>
    <property type="evidence" value="ECO:0007669"/>
    <property type="project" value="InterPro"/>
</dbReference>
<dbReference type="SMART" id="SM00448">
    <property type="entry name" value="REC"/>
    <property type="match status" value="1"/>
</dbReference>
<evidence type="ECO:0000256" key="4">
    <source>
        <dbReference type="ARBA" id="ARBA00048267"/>
    </source>
</evidence>
<feature type="domain" description="CheB-type methylesterase" evidence="9">
    <location>
        <begin position="180"/>
        <end position="367"/>
    </location>
</feature>
<evidence type="ECO:0000256" key="3">
    <source>
        <dbReference type="ARBA" id="ARBA00022801"/>
    </source>
</evidence>
<keyword evidence="1 5" id="KW-0963">Cytoplasm</keyword>
<dbReference type="Gene3D" id="3.40.50.2300">
    <property type="match status" value="1"/>
</dbReference>
<dbReference type="GO" id="GO:0008984">
    <property type="term" value="F:protein-glutamate methylesterase activity"/>
    <property type="evidence" value="ECO:0007669"/>
    <property type="project" value="UniProtKB-UniRule"/>
</dbReference>
<evidence type="ECO:0000259" key="8">
    <source>
        <dbReference type="PROSITE" id="PS50110"/>
    </source>
</evidence>
<dbReference type="CDD" id="cd17541">
    <property type="entry name" value="REC_CheB-like"/>
    <property type="match status" value="1"/>
</dbReference>
<evidence type="ECO:0000256" key="7">
    <source>
        <dbReference type="PROSITE-ProRule" id="PRU00169"/>
    </source>
</evidence>
<dbReference type="SUPFAM" id="SSF52172">
    <property type="entry name" value="CheY-like"/>
    <property type="match status" value="1"/>
</dbReference>
<dbReference type="EMBL" id="CYSC01000023">
    <property type="protein sequence ID" value="CUH71591.1"/>
    <property type="molecule type" value="Genomic_DNA"/>
</dbReference>
<comment type="domain">
    <text evidence="5">Contains a C-terminal catalytic domain, and an N-terminal region which modulates catalytic activity.</text>
</comment>
<comment type="catalytic activity">
    <reaction evidence="5">
        <text>L-glutaminyl-[protein] + H2O = L-glutamyl-[protein] + NH4(+)</text>
        <dbReference type="Rhea" id="RHEA:16441"/>
        <dbReference type="Rhea" id="RHEA-COMP:10207"/>
        <dbReference type="Rhea" id="RHEA-COMP:10208"/>
        <dbReference type="ChEBI" id="CHEBI:15377"/>
        <dbReference type="ChEBI" id="CHEBI:28938"/>
        <dbReference type="ChEBI" id="CHEBI:29973"/>
        <dbReference type="ChEBI" id="CHEBI:30011"/>
        <dbReference type="EC" id="3.5.1.44"/>
    </reaction>
</comment>
<dbReference type="NCBIfam" id="NF001965">
    <property type="entry name" value="PRK00742.1"/>
    <property type="match status" value="1"/>
</dbReference>
<feature type="domain" description="Response regulatory" evidence="8">
    <location>
        <begin position="8"/>
        <end position="125"/>
    </location>
</feature>
<dbReference type="EMBL" id="CYSB01000011">
    <property type="protein sequence ID" value="CUH64594.1"/>
    <property type="molecule type" value="Genomic_DNA"/>
</dbReference>
<dbReference type="Pfam" id="PF01339">
    <property type="entry name" value="CheB_methylest"/>
    <property type="match status" value="1"/>
</dbReference>
<dbReference type="EC" id="3.5.1.44" evidence="5"/>
<dbReference type="PROSITE" id="PS50110">
    <property type="entry name" value="RESPONSE_REGULATORY"/>
    <property type="match status" value="1"/>
</dbReference>
<dbReference type="NCBIfam" id="NF009206">
    <property type="entry name" value="PRK12555.1"/>
    <property type="match status" value="1"/>
</dbReference>
<dbReference type="RefSeq" id="WP_058242902.1">
    <property type="nucleotide sequence ID" value="NZ_CYSB01000011.1"/>
</dbReference>
<evidence type="ECO:0000313" key="12">
    <source>
        <dbReference type="Proteomes" id="UP000051086"/>
    </source>
</evidence>
<protein>
    <recommendedName>
        <fullName evidence="5">Protein-glutamate methylesterase/protein-glutamine glutaminase</fullName>
        <ecNumber evidence="5">3.1.1.61</ecNumber>
        <ecNumber evidence="5">3.5.1.44</ecNumber>
    </recommendedName>
</protein>
<dbReference type="PIRSF" id="PIRSF000876">
    <property type="entry name" value="RR_chemtxs_CheB"/>
    <property type="match status" value="1"/>
</dbReference>
<dbReference type="Gene3D" id="3.40.50.180">
    <property type="entry name" value="Methylesterase CheB, C-terminal domain"/>
    <property type="match status" value="1"/>
</dbReference>
<evidence type="ECO:0000313" key="11">
    <source>
        <dbReference type="EMBL" id="CUH71591.1"/>
    </source>
</evidence>
<dbReference type="PANTHER" id="PTHR42872">
    <property type="entry name" value="PROTEIN-GLUTAMATE METHYLESTERASE/PROTEIN-GLUTAMINE GLUTAMINASE"/>
    <property type="match status" value="1"/>
</dbReference>
<dbReference type="AlphaFoldDB" id="A0A0N7LXD4"/>
<dbReference type="CDD" id="cd16432">
    <property type="entry name" value="CheB_Rec"/>
    <property type="match status" value="1"/>
</dbReference>
<feature type="active site" evidence="5 6">
    <location>
        <position position="212"/>
    </location>
</feature>
<evidence type="ECO:0000256" key="6">
    <source>
        <dbReference type="PROSITE-ProRule" id="PRU00050"/>
    </source>
</evidence>
<comment type="similarity">
    <text evidence="5">Belongs to the CheB family.</text>
</comment>
<comment type="catalytic activity">
    <reaction evidence="4 5">
        <text>[protein]-L-glutamate 5-O-methyl ester + H2O = L-glutamyl-[protein] + methanol + H(+)</text>
        <dbReference type="Rhea" id="RHEA:23236"/>
        <dbReference type="Rhea" id="RHEA-COMP:10208"/>
        <dbReference type="Rhea" id="RHEA-COMP:10311"/>
        <dbReference type="ChEBI" id="CHEBI:15377"/>
        <dbReference type="ChEBI" id="CHEBI:15378"/>
        <dbReference type="ChEBI" id="CHEBI:17790"/>
        <dbReference type="ChEBI" id="CHEBI:29973"/>
        <dbReference type="ChEBI" id="CHEBI:82795"/>
        <dbReference type="EC" id="3.1.1.61"/>
    </reaction>
</comment>
<dbReference type="InterPro" id="IPR008248">
    <property type="entry name" value="CheB-like"/>
</dbReference>
<comment type="PTM">
    <text evidence="5">Phosphorylated by CheA. Phosphorylation of the N-terminal regulatory domain activates the methylesterase activity.</text>
</comment>
<comment type="subcellular location">
    <subcellularLocation>
        <location evidence="5">Cytoplasm</location>
    </subcellularLocation>
</comment>
<proteinExistence type="inferred from homology"/>
<dbReference type="InterPro" id="IPR011006">
    <property type="entry name" value="CheY-like_superfamily"/>
</dbReference>
<name>A0A0N7LXD4_9RHOB</name>
<gene>
    <name evidence="11" type="primary">cheB2</name>
    <name evidence="5" type="synonym">cheB</name>
    <name evidence="10" type="ORF">TL5118_00941</name>
    <name evidence="11" type="ORF">TL5120_01380</name>
</gene>
<evidence type="ECO:0000313" key="10">
    <source>
        <dbReference type="EMBL" id="CUH64594.1"/>
    </source>
</evidence>
<dbReference type="Proteomes" id="UP000051887">
    <property type="component" value="Unassembled WGS sequence"/>
</dbReference>
<dbReference type="EC" id="3.1.1.61" evidence="5"/>
<dbReference type="InterPro" id="IPR035909">
    <property type="entry name" value="CheB_C"/>
</dbReference>
<dbReference type="PROSITE" id="PS50122">
    <property type="entry name" value="CHEB"/>
    <property type="match status" value="1"/>
</dbReference>
<evidence type="ECO:0000313" key="13">
    <source>
        <dbReference type="Proteomes" id="UP000051887"/>
    </source>
</evidence>
<dbReference type="SUPFAM" id="SSF52738">
    <property type="entry name" value="Methylesterase CheB, C-terminal domain"/>
    <property type="match status" value="1"/>
</dbReference>
<dbReference type="Proteomes" id="UP000051086">
    <property type="component" value="Unassembled WGS sequence"/>
</dbReference>
<keyword evidence="2 5" id="KW-0145">Chemotaxis</keyword>
<evidence type="ECO:0000256" key="2">
    <source>
        <dbReference type="ARBA" id="ARBA00022500"/>
    </source>
</evidence>
<dbReference type="HAMAP" id="MF_00099">
    <property type="entry name" value="CheB_chemtxs"/>
    <property type="match status" value="1"/>
</dbReference>
<evidence type="ECO:0000256" key="5">
    <source>
        <dbReference type="HAMAP-Rule" id="MF_00099"/>
    </source>
</evidence>
<dbReference type="InterPro" id="IPR001789">
    <property type="entry name" value="Sig_transdc_resp-reg_receiver"/>
</dbReference>
<organism evidence="11 13">
    <name type="scientific">Thalassovita autumnalis</name>
    <dbReference type="NCBI Taxonomy" id="2072972"/>
    <lineage>
        <taxon>Bacteria</taxon>
        <taxon>Pseudomonadati</taxon>
        <taxon>Pseudomonadota</taxon>
        <taxon>Alphaproteobacteria</taxon>
        <taxon>Rhodobacterales</taxon>
        <taxon>Roseobacteraceae</taxon>
        <taxon>Thalassovita</taxon>
    </lineage>
</organism>